<dbReference type="EMBL" id="FNIA01000008">
    <property type="protein sequence ID" value="SDM85427.1"/>
    <property type="molecule type" value="Genomic_DNA"/>
</dbReference>
<keyword evidence="1" id="KW-1133">Transmembrane helix</keyword>
<name>A0A1G9WM53_9EURY</name>
<feature type="transmembrane region" description="Helical" evidence="1">
    <location>
        <begin position="192"/>
        <end position="210"/>
    </location>
</feature>
<evidence type="ECO:0000313" key="2">
    <source>
        <dbReference type="EMBL" id="SDM85427.1"/>
    </source>
</evidence>
<reference evidence="2 3" key="1">
    <citation type="submission" date="2016-10" db="EMBL/GenBank/DDBJ databases">
        <authorList>
            <person name="de Groot N.N."/>
        </authorList>
    </citation>
    <scope>NUCLEOTIDE SEQUENCE [LARGE SCALE GENOMIC DNA]</scope>
    <source>
        <strain evidence="3">EB21,IBRC-M 10013,KCTC 4048</strain>
    </source>
</reference>
<accession>A0A1G9WM53</accession>
<keyword evidence="1" id="KW-0472">Membrane</keyword>
<keyword evidence="1" id="KW-0812">Transmembrane</keyword>
<sequence>MSYNLSSSVTANQDQHRLRVGTVGDLTTYEFELNPNSLSGIPLPKIENVEVTRATLDGEETTALRITVRNEANVQYLTDIRVTTLETNFRPTSGRVPIEENRRTVLVPLDEEPEMVVAGEVRLYTGWVHNESRISDQVEFEGTVDGETEVWDREFEPIQIDYANRDVEEYQYRNATVKAKNDEIWRERLKPVAAVAGVMLVGILLVVSLLSRRR</sequence>
<organism evidence="2 3">
    <name type="scientific">Haloarchaeobius iranensis</name>
    <dbReference type="NCBI Taxonomy" id="996166"/>
    <lineage>
        <taxon>Archaea</taxon>
        <taxon>Methanobacteriati</taxon>
        <taxon>Methanobacteriota</taxon>
        <taxon>Stenosarchaea group</taxon>
        <taxon>Halobacteria</taxon>
        <taxon>Halobacteriales</taxon>
        <taxon>Halorubellaceae</taxon>
        <taxon>Haloarchaeobius</taxon>
    </lineage>
</organism>
<dbReference type="Proteomes" id="UP000199370">
    <property type="component" value="Unassembled WGS sequence"/>
</dbReference>
<evidence type="ECO:0000313" key="3">
    <source>
        <dbReference type="Proteomes" id="UP000199370"/>
    </source>
</evidence>
<dbReference type="AlphaFoldDB" id="A0A1G9WM53"/>
<gene>
    <name evidence="2" type="ORF">SAMN05192554_108138</name>
</gene>
<keyword evidence="3" id="KW-1185">Reference proteome</keyword>
<proteinExistence type="predicted"/>
<evidence type="ECO:0000256" key="1">
    <source>
        <dbReference type="SAM" id="Phobius"/>
    </source>
</evidence>
<protein>
    <submittedName>
        <fullName evidence="2">Uncharacterized protein</fullName>
    </submittedName>
</protein>